<dbReference type="Proteomes" id="UP000250462">
    <property type="component" value="Unassembled WGS sequence"/>
</dbReference>
<dbReference type="AlphaFoldDB" id="A0A329QHX1"/>
<evidence type="ECO:0000313" key="10">
    <source>
        <dbReference type="EMBL" id="RAW12007.1"/>
    </source>
</evidence>
<evidence type="ECO:0000256" key="7">
    <source>
        <dbReference type="RuleBase" id="RU363032"/>
    </source>
</evidence>
<gene>
    <name evidence="10" type="ORF">DPM12_15145</name>
</gene>
<feature type="transmembrane region" description="Helical" evidence="7">
    <location>
        <begin position="287"/>
        <end position="307"/>
    </location>
</feature>
<comment type="caution">
    <text evidence="10">The sequence shown here is derived from an EMBL/GenBank/DDBJ whole genome shotgun (WGS) entry which is preliminary data.</text>
</comment>
<evidence type="ECO:0000256" key="5">
    <source>
        <dbReference type="ARBA" id="ARBA00022989"/>
    </source>
</evidence>
<name>A0A329QHX1_9ACTN</name>
<dbReference type="PANTHER" id="PTHR43386:SF1">
    <property type="entry name" value="D,D-DIPEPTIDE TRANSPORT SYSTEM PERMEASE PROTEIN DDPC-RELATED"/>
    <property type="match status" value="1"/>
</dbReference>
<dbReference type="CDD" id="cd06261">
    <property type="entry name" value="TM_PBP2"/>
    <property type="match status" value="1"/>
</dbReference>
<dbReference type="PROSITE" id="PS50928">
    <property type="entry name" value="ABC_TM1"/>
    <property type="match status" value="1"/>
</dbReference>
<dbReference type="InterPro" id="IPR053523">
    <property type="entry name" value="Oligopeptide_permease_AppC"/>
</dbReference>
<feature type="domain" description="ABC transmembrane type-1" evidence="9">
    <location>
        <begin position="116"/>
        <end position="307"/>
    </location>
</feature>
<dbReference type="InterPro" id="IPR025966">
    <property type="entry name" value="OppC_N"/>
</dbReference>
<evidence type="ECO:0000256" key="2">
    <source>
        <dbReference type="ARBA" id="ARBA00022448"/>
    </source>
</evidence>
<dbReference type="NCBIfam" id="NF045476">
    <property type="entry name" value="Opp4C"/>
    <property type="match status" value="1"/>
</dbReference>
<dbReference type="InterPro" id="IPR050366">
    <property type="entry name" value="BP-dependent_transpt_permease"/>
</dbReference>
<proteinExistence type="inferred from homology"/>
<dbReference type="Gene3D" id="1.10.3720.10">
    <property type="entry name" value="MetI-like"/>
    <property type="match status" value="1"/>
</dbReference>
<dbReference type="EMBL" id="QMIG01000017">
    <property type="protein sequence ID" value="RAW12007.1"/>
    <property type="molecule type" value="Genomic_DNA"/>
</dbReference>
<dbReference type="InterPro" id="IPR035906">
    <property type="entry name" value="MetI-like_sf"/>
</dbReference>
<feature type="transmembrane region" description="Helical" evidence="7">
    <location>
        <begin position="55"/>
        <end position="76"/>
    </location>
</feature>
<dbReference type="GO" id="GO:0055085">
    <property type="term" value="P:transmembrane transport"/>
    <property type="evidence" value="ECO:0007669"/>
    <property type="project" value="InterPro"/>
</dbReference>
<evidence type="ECO:0000313" key="11">
    <source>
        <dbReference type="Proteomes" id="UP000250462"/>
    </source>
</evidence>
<feature type="transmembrane region" description="Helical" evidence="7">
    <location>
        <begin position="237"/>
        <end position="262"/>
    </location>
</feature>
<keyword evidence="2 7" id="KW-0813">Transport</keyword>
<evidence type="ECO:0000256" key="6">
    <source>
        <dbReference type="ARBA" id="ARBA00023136"/>
    </source>
</evidence>
<evidence type="ECO:0000256" key="3">
    <source>
        <dbReference type="ARBA" id="ARBA00022475"/>
    </source>
</evidence>
<evidence type="ECO:0000259" key="9">
    <source>
        <dbReference type="PROSITE" id="PS50928"/>
    </source>
</evidence>
<sequence>MSENVQTAVPVAGRSDEEGIGRRREREVQKGGNGRAGQALSPSRLAIRRFRHHRLAMASVLLLSLLLLLAVLAPLISPYDPNAVNTAAYREPPSGAHWLGTDSAGRDVLSRLLHGARVSLTVGIAAAVSATGLGTLLGLIAGIFRGWVDAIIMRVVDVFLSFPPLVVILLLVAILGPSVTTIIVVIAAFEWPTACRIVRQVSLSVREMDYVLSARAMGSGSLAIVRRHMIGPVLPPLTVVATLLSANAILLEAALSFLGLGVERPNATWGGMLQAAQSMTILQEMPWLWLPPGVAIAATVLSINFMGDGLRDAFDPRQRL</sequence>
<dbReference type="Pfam" id="PF00528">
    <property type="entry name" value="BPD_transp_1"/>
    <property type="match status" value="1"/>
</dbReference>
<dbReference type="OrthoDB" id="8906042at2"/>
<dbReference type="PANTHER" id="PTHR43386">
    <property type="entry name" value="OLIGOPEPTIDE TRANSPORT SYSTEM PERMEASE PROTEIN APPC"/>
    <property type="match status" value="1"/>
</dbReference>
<keyword evidence="3" id="KW-1003">Cell membrane</keyword>
<evidence type="ECO:0000256" key="8">
    <source>
        <dbReference type="SAM" id="MobiDB-lite"/>
    </source>
</evidence>
<organism evidence="10 11">
    <name type="scientific">Phytoactinopolyspora halophila</name>
    <dbReference type="NCBI Taxonomy" id="1981511"/>
    <lineage>
        <taxon>Bacteria</taxon>
        <taxon>Bacillati</taxon>
        <taxon>Actinomycetota</taxon>
        <taxon>Actinomycetes</taxon>
        <taxon>Jiangellales</taxon>
        <taxon>Jiangellaceae</taxon>
        <taxon>Phytoactinopolyspora</taxon>
    </lineage>
</organism>
<accession>A0A329QHX1</accession>
<dbReference type="InterPro" id="IPR000515">
    <property type="entry name" value="MetI-like"/>
</dbReference>
<evidence type="ECO:0000256" key="4">
    <source>
        <dbReference type="ARBA" id="ARBA00022692"/>
    </source>
</evidence>
<comment type="similarity">
    <text evidence="7">Belongs to the binding-protein-dependent transport system permease family.</text>
</comment>
<dbReference type="Pfam" id="PF12911">
    <property type="entry name" value="OppC_N"/>
    <property type="match status" value="1"/>
</dbReference>
<feature type="transmembrane region" description="Helical" evidence="7">
    <location>
        <begin position="118"/>
        <end position="144"/>
    </location>
</feature>
<keyword evidence="5 7" id="KW-1133">Transmembrane helix</keyword>
<feature type="region of interest" description="Disordered" evidence="8">
    <location>
        <begin position="1"/>
        <end position="38"/>
    </location>
</feature>
<keyword evidence="11" id="KW-1185">Reference proteome</keyword>
<reference evidence="10 11" key="1">
    <citation type="submission" date="2018-06" db="EMBL/GenBank/DDBJ databases">
        <title>Phytoactinopolyspora halophila sp. nov., a novel halophilic actinomycete isolated from a saline soil in China.</title>
        <authorList>
            <person name="Tang S.-K."/>
        </authorList>
    </citation>
    <scope>NUCLEOTIDE SEQUENCE [LARGE SCALE GENOMIC DNA]</scope>
    <source>
        <strain evidence="10 11">YIM 96934</strain>
    </source>
</reference>
<dbReference type="RefSeq" id="WP_112259180.1">
    <property type="nucleotide sequence ID" value="NZ_QMIG01000017.1"/>
</dbReference>
<dbReference type="GO" id="GO:0005886">
    <property type="term" value="C:plasma membrane"/>
    <property type="evidence" value="ECO:0007669"/>
    <property type="project" value="UniProtKB-SubCell"/>
</dbReference>
<keyword evidence="4 7" id="KW-0812">Transmembrane</keyword>
<protein>
    <submittedName>
        <fullName evidence="10">ABC transporter permease</fullName>
    </submittedName>
</protein>
<comment type="subcellular location">
    <subcellularLocation>
        <location evidence="1 7">Cell membrane</location>
        <topology evidence="1 7">Multi-pass membrane protein</topology>
    </subcellularLocation>
</comment>
<evidence type="ECO:0000256" key="1">
    <source>
        <dbReference type="ARBA" id="ARBA00004651"/>
    </source>
</evidence>
<feature type="compositionally biased region" description="Basic and acidic residues" evidence="8">
    <location>
        <begin position="14"/>
        <end position="29"/>
    </location>
</feature>
<dbReference type="SUPFAM" id="SSF161098">
    <property type="entry name" value="MetI-like"/>
    <property type="match status" value="1"/>
</dbReference>
<feature type="transmembrane region" description="Helical" evidence="7">
    <location>
        <begin position="165"/>
        <end position="188"/>
    </location>
</feature>
<keyword evidence="6 7" id="KW-0472">Membrane</keyword>